<dbReference type="PANTHER" id="PTHR10732:SF0">
    <property type="entry name" value="40S RIBOSOMAL PROTEIN S17"/>
    <property type="match status" value="1"/>
</dbReference>
<keyword evidence="2" id="KW-0689">Ribosomal protein</keyword>
<evidence type="ECO:0000256" key="2">
    <source>
        <dbReference type="ARBA" id="ARBA00022980"/>
    </source>
</evidence>
<proteinExistence type="inferred from homology"/>
<dbReference type="PANTHER" id="PTHR10732">
    <property type="entry name" value="40S RIBOSOMAL PROTEIN S17"/>
    <property type="match status" value="1"/>
</dbReference>
<comment type="caution">
    <text evidence="4">The sequence shown here is derived from an EMBL/GenBank/DDBJ whole genome shotgun (WGS) entry which is preliminary data.</text>
</comment>
<dbReference type="GO" id="GO:0003735">
    <property type="term" value="F:structural constituent of ribosome"/>
    <property type="evidence" value="ECO:0007669"/>
    <property type="project" value="InterPro"/>
</dbReference>
<dbReference type="SUPFAM" id="SSF116820">
    <property type="entry name" value="Rps17e-like"/>
    <property type="match status" value="1"/>
</dbReference>
<dbReference type="Gene3D" id="1.10.60.20">
    <property type="entry name" value="Ribosomal protein S17e-like"/>
    <property type="match status" value="1"/>
</dbReference>
<gene>
    <name evidence="4" type="ORF">NYPRO_LOCUS16702</name>
</gene>
<dbReference type="GO" id="GO:0005840">
    <property type="term" value="C:ribosome"/>
    <property type="evidence" value="ECO:0007669"/>
    <property type="project" value="UniProtKB-KW"/>
</dbReference>
<dbReference type="GO" id="GO:1990904">
    <property type="term" value="C:ribonucleoprotein complex"/>
    <property type="evidence" value="ECO:0007669"/>
    <property type="project" value="UniProtKB-KW"/>
</dbReference>
<dbReference type="GO" id="GO:0006412">
    <property type="term" value="P:translation"/>
    <property type="evidence" value="ECO:0007669"/>
    <property type="project" value="InterPro"/>
</dbReference>
<dbReference type="AlphaFoldDB" id="A0A811Z5H6"/>
<name>A0A811Z5H6_NYCPR</name>
<dbReference type="InterPro" id="IPR001210">
    <property type="entry name" value="Ribosomal_eS17"/>
</dbReference>
<dbReference type="Pfam" id="PF00833">
    <property type="entry name" value="Ribosomal_S17e"/>
    <property type="match status" value="1"/>
</dbReference>
<protein>
    <submittedName>
        <fullName evidence="4">(raccoon dog) hypothetical protein</fullName>
    </submittedName>
</protein>
<evidence type="ECO:0000313" key="4">
    <source>
        <dbReference type="EMBL" id="CAD7683910.1"/>
    </source>
</evidence>
<evidence type="ECO:0000313" key="5">
    <source>
        <dbReference type="Proteomes" id="UP000645828"/>
    </source>
</evidence>
<evidence type="ECO:0000256" key="3">
    <source>
        <dbReference type="ARBA" id="ARBA00023274"/>
    </source>
</evidence>
<dbReference type="EMBL" id="CAJHUB010000755">
    <property type="protein sequence ID" value="CAD7683910.1"/>
    <property type="molecule type" value="Genomic_DNA"/>
</dbReference>
<keyword evidence="3" id="KW-0687">Ribonucleoprotein</keyword>
<organism evidence="4 5">
    <name type="scientific">Nyctereutes procyonoides</name>
    <name type="common">Raccoon dog</name>
    <name type="synonym">Canis procyonoides</name>
    <dbReference type="NCBI Taxonomy" id="34880"/>
    <lineage>
        <taxon>Eukaryota</taxon>
        <taxon>Metazoa</taxon>
        <taxon>Chordata</taxon>
        <taxon>Craniata</taxon>
        <taxon>Vertebrata</taxon>
        <taxon>Euteleostomi</taxon>
        <taxon>Mammalia</taxon>
        <taxon>Eutheria</taxon>
        <taxon>Laurasiatheria</taxon>
        <taxon>Carnivora</taxon>
        <taxon>Caniformia</taxon>
        <taxon>Canidae</taxon>
        <taxon>Nyctereutes</taxon>
    </lineage>
</organism>
<keyword evidence="5" id="KW-1185">Reference proteome</keyword>
<dbReference type="Proteomes" id="UP000645828">
    <property type="component" value="Unassembled WGS sequence"/>
</dbReference>
<accession>A0A811Z5H6</accession>
<sequence length="113" mass="12702">MPVRGALEILHVPDSNSHTNKHVCEEIAVIPSKKLHSNIASYVTHLMQRIERGLNRERRENYVAEVSVLDQEIIEVNPDTKEMLKFLDFGSLSNVQVTQPVVGMNSKTLHGAT</sequence>
<reference evidence="4" key="1">
    <citation type="submission" date="2020-12" db="EMBL/GenBank/DDBJ databases">
        <authorList>
            <consortium name="Molecular Ecology Group"/>
        </authorList>
    </citation>
    <scope>NUCLEOTIDE SEQUENCE</scope>
    <source>
        <strain evidence="4">TBG_1078</strain>
    </source>
</reference>
<evidence type="ECO:0000256" key="1">
    <source>
        <dbReference type="ARBA" id="ARBA00010444"/>
    </source>
</evidence>
<comment type="similarity">
    <text evidence="1">Belongs to the eukaryotic ribosomal protein eS17 family.</text>
</comment>
<dbReference type="InterPro" id="IPR036401">
    <property type="entry name" value="Ribosomal_eS17_sf"/>
</dbReference>